<sequence>MSAETLSAGPGSGPDFMSLVDLDPSFFVLPIITLLGFLIPILYIFPPIPATQSDCLSETHVRLGLPKAKSNLKDQHAPRHRGDASASDTSRATLQALAIYPIKSCRGIELERSRVLPTGLEFDRLYTFAQLKSPFPLATGAGEKPKNPTWDFITQRQFPLLANVKVDIWVPNPARRQAAGLDEGKPGESWIVLRFPWRNSGWRGAFQAFAAKLSRGWRAVPETEILLPTAFPADWEVKDRGYVYEDVKIWKDVVTALNMKTDLPKQLAQYLGVSNELGLFRVDPGKLRNVYRCASTSDEAGYQPIVGFQDAYPLHLMSLGSLQEFDSIVPKDAELKELDVQRFRANLIISGSPAYDEETWKSIRLKPGTSSLRGNAEFQVACRTVRCKLPNVDPETGIRHRNEPDRSLRKFRNVDEGAPKNGCMGMQLCPLFEDAGNVAAADLRSWVEVGMEVEVVQRGDHLYIEQ</sequence>
<dbReference type="EMBL" id="JAGPXD010000005">
    <property type="protein sequence ID" value="KAH7353420.1"/>
    <property type="molecule type" value="Genomic_DNA"/>
</dbReference>
<dbReference type="GO" id="GO:0030151">
    <property type="term" value="F:molybdenum ion binding"/>
    <property type="evidence" value="ECO:0007669"/>
    <property type="project" value="InterPro"/>
</dbReference>
<dbReference type="SUPFAM" id="SSF50800">
    <property type="entry name" value="PK beta-barrel domain-like"/>
    <property type="match status" value="1"/>
</dbReference>
<keyword evidence="1" id="KW-1133">Transmembrane helix</keyword>
<dbReference type="Pfam" id="PF03476">
    <property type="entry name" value="MOSC_N"/>
    <property type="match status" value="1"/>
</dbReference>
<comment type="caution">
    <text evidence="3">The sequence shown here is derived from an EMBL/GenBank/DDBJ whole genome shotgun (WGS) entry which is preliminary data.</text>
</comment>
<dbReference type="OrthoDB" id="17255at2759"/>
<gene>
    <name evidence="3" type="ORF">B0T11DRAFT_286786</name>
</gene>
<dbReference type="AlphaFoldDB" id="A0A8K0WZG6"/>
<evidence type="ECO:0000259" key="2">
    <source>
        <dbReference type="PROSITE" id="PS51340"/>
    </source>
</evidence>
<feature type="transmembrane region" description="Helical" evidence="1">
    <location>
        <begin position="26"/>
        <end position="45"/>
    </location>
</feature>
<accession>A0A8K0WZG6</accession>
<evidence type="ECO:0000313" key="4">
    <source>
        <dbReference type="Proteomes" id="UP000813385"/>
    </source>
</evidence>
<dbReference type="InterPro" id="IPR005302">
    <property type="entry name" value="MoCF_Sase_C"/>
</dbReference>
<protein>
    <submittedName>
        <fullName evidence="3">MOSC domain-containing protein</fullName>
    </submittedName>
</protein>
<dbReference type="Pfam" id="PF03473">
    <property type="entry name" value="MOSC"/>
    <property type="match status" value="1"/>
</dbReference>
<dbReference type="PROSITE" id="PS51340">
    <property type="entry name" value="MOSC"/>
    <property type="match status" value="1"/>
</dbReference>
<reference evidence="3" key="1">
    <citation type="journal article" date="2021" name="Nat. Commun.">
        <title>Genetic determinants of endophytism in the Arabidopsis root mycobiome.</title>
        <authorList>
            <person name="Mesny F."/>
            <person name="Miyauchi S."/>
            <person name="Thiergart T."/>
            <person name="Pickel B."/>
            <person name="Atanasova L."/>
            <person name="Karlsson M."/>
            <person name="Huettel B."/>
            <person name="Barry K.W."/>
            <person name="Haridas S."/>
            <person name="Chen C."/>
            <person name="Bauer D."/>
            <person name="Andreopoulos W."/>
            <person name="Pangilinan J."/>
            <person name="LaButti K."/>
            <person name="Riley R."/>
            <person name="Lipzen A."/>
            <person name="Clum A."/>
            <person name="Drula E."/>
            <person name="Henrissat B."/>
            <person name="Kohler A."/>
            <person name="Grigoriev I.V."/>
            <person name="Martin F.M."/>
            <person name="Hacquard S."/>
        </authorList>
    </citation>
    <scope>NUCLEOTIDE SEQUENCE</scope>
    <source>
        <strain evidence="3">MPI-CAGE-AT-0016</strain>
    </source>
</reference>
<keyword evidence="1" id="KW-0472">Membrane</keyword>
<name>A0A8K0WZG6_9PEZI</name>
<organism evidence="3 4">
    <name type="scientific">Plectosphaerella cucumerina</name>
    <dbReference type="NCBI Taxonomy" id="40658"/>
    <lineage>
        <taxon>Eukaryota</taxon>
        <taxon>Fungi</taxon>
        <taxon>Dikarya</taxon>
        <taxon>Ascomycota</taxon>
        <taxon>Pezizomycotina</taxon>
        <taxon>Sordariomycetes</taxon>
        <taxon>Hypocreomycetidae</taxon>
        <taxon>Glomerellales</taxon>
        <taxon>Plectosphaerellaceae</taxon>
        <taxon>Plectosphaerella</taxon>
    </lineage>
</organism>
<dbReference type="GO" id="GO:0030170">
    <property type="term" value="F:pyridoxal phosphate binding"/>
    <property type="evidence" value="ECO:0007669"/>
    <property type="project" value="InterPro"/>
</dbReference>
<evidence type="ECO:0000256" key="1">
    <source>
        <dbReference type="SAM" id="Phobius"/>
    </source>
</evidence>
<proteinExistence type="predicted"/>
<dbReference type="InterPro" id="IPR005303">
    <property type="entry name" value="MOCOS_middle"/>
</dbReference>
<evidence type="ECO:0000313" key="3">
    <source>
        <dbReference type="EMBL" id="KAH7353420.1"/>
    </source>
</evidence>
<dbReference type="PANTHER" id="PTHR14237:SF23">
    <property type="entry name" value="MOSC DOMAIN PROTEIN (AFU_ORTHOLOGUE AFUA_7G05900)"/>
    <property type="match status" value="1"/>
</dbReference>
<dbReference type="Proteomes" id="UP000813385">
    <property type="component" value="Unassembled WGS sequence"/>
</dbReference>
<dbReference type="GO" id="GO:0003824">
    <property type="term" value="F:catalytic activity"/>
    <property type="evidence" value="ECO:0007669"/>
    <property type="project" value="InterPro"/>
</dbReference>
<keyword evidence="4" id="KW-1185">Reference proteome</keyword>
<feature type="domain" description="MOSC" evidence="2">
    <location>
        <begin position="265"/>
        <end position="456"/>
    </location>
</feature>
<dbReference type="InterPro" id="IPR011037">
    <property type="entry name" value="Pyrv_Knase-like_insert_dom_sf"/>
</dbReference>
<dbReference type="PANTHER" id="PTHR14237">
    <property type="entry name" value="MOLYBDOPTERIN COFACTOR SULFURASE MOSC"/>
    <property type="match status" value="1"/>
</dbReference>
<keyword evidence="1" id="KW-0812">Transmembrane</keyword>